<evidence type="ECO:0000313" key="2">
    <source>
        <dbReference type="EMBL" id="ETJ29171.1"/>
    </source>
</evidence>
<keyword evidence="1" id="KW-0472">Membrane</keyword>
<feature type="non-terminal residue" evidence="2">
    <location>
        <position position="1"/>
    </location>
</feature>
<keyword evidence="1" id="KW-0812">Transmembrane</keyword>
<accession>W1XG68</accession>
<comment type="caution">
    <text evidence="2">The sequence shown here is derived from an EMBL/GenBank/DDBJ whole genome shotgun (WGS) entry which is preliminary data.</text>
</comment>
<protein>
    <submittedName>
        <fullName evidence="2">Uncharacterized protein</fullName>
    </submittedName>
</protein>
<organism evidence="2">
    <name type="scientific">human gut metagenome</name>
    <dbReference type="NCBI Taxonomy" id="408170"/>
    <lineage>
        <taxon>unclassified sequences</taxon>
        <taxon>metagenomes</taxon>
        <taxon>organismal metagenomes</taxon>
    </lineage>
</organism>
<keyword evidence="1" id="KW-1133">Transmembrane helix</keyword>
<dbReference type="AlphaFoldDB" id="W1XG68"/>
<feature type="transmembrane region" description="Helical" evidence="1">
    <location>
        <begin position="52"/>
        <end position="70"/>
    </location>
</feature>
<sequence length="75" mass="8415">VSGRIPFDEALKYMLNGDILLLFGNKNSKQIPAKIYDYFGAKGFISLNLEKISPVYIILILLLFINSGDFSNESL</sequence>
<dbReference type="EMBL" id="AZMM01016286">
    <property type="protein sequence ID" value="ETJ29171.1"/>
    <property type="molecule type" value="Genomic_DNA"/>
</dbReference>
<proteinExistence type="predicted"/>
<gene>
    <name evidence="2" type="ORF">Q604_UNBC16286G0001</name>
</gene>
<reference evidence="2" key="1">
    <citation type="submission" date="2013-12" db="EMBL/GenBank/DDBJ databases">
        <title>A Varibaculum cambriense genome reconstructed from a premature infant gut community with otherwise low bacterial novelty that shifts toward anaerobic metabolism during the third week of life.</title>
        <authorList>
            <person name="Brown C.T."/>
            <person name="Sharon I."/>
            <person name="Thomas B.C."/>
            <person name="Castelle C.J."/>
            <person name="Morowitz M.J."/>
            <person name="Banfield J.F."/>
        </authorList>
    </citation>
    <scope>NUCLEOTIDE SEQUENCE</scope>
</reference>
<name>W1XG68_9ZZZZ</name>
<evidence type="ECO:0000256" key="1">
    <source>
        <dbReference type="SAM" id="Phobius"/>
    </source>
</evidence>